<evidence type="ECO:0000256" key="1">
    <source>
        <dbReference type="SAM" id="MobiDB-lite"/>
    </source>
</evidence>
<organism evidence="2 3">
    <name type="scientific">Actinomadura miaoliensis</name>
    <dbReference type="NCBI Taxonomy" id="430685"/>
    <lineage>
        <taxon>Bacteria</taxon>
        <taxon>Bacillati</taxon>
        <taxon>Actinomycetota</taxon>
        <taxon>Actinomycetes</taxon>
        <taxon>Streptosporangiales</taxon>
        <taxon>Thermomonosporaceae</taxon>
        <taxon>Actinomadura</taxon>
    </lineage>
</organism>
<dbReference type="EMBL" id="BAAAZG010000025">
    <property type="protein sequence ID" value="GAA4078107.1"/>
    <property type="molecule type" value="Genomic_DNA"/>
</dbReference>
<comment type="caution">
    <text evidence="2">The sequence shown here is derived from an EMBL/GenBank/DDBJ whole genome shotgun (WGS) entry which is preliminary data.</text>
</comment>
<dbReference type="SUPFAM" id="SSF48452">
    <property type="entry name" value="TPR-like"/>
    <property type="match status" value="1"/>
</dbReference>
<gene>
    <name evidence="2" type="ORF">GCM10022214_40030</name>
</gene>
<keyword evidence="3" id="KW-1185">Reference proteome</keyword>
<evidence type="ECO:0008006" key="4">
    <source>
        <dbReference type="Google" id="ProtNLM"/>
    </source>
</evidence>
<evidence type="ECO:0000313" key="3">
    <source>
        <dbReference type="Proteomes" id="UP001500683"/>
    </source>
</evidence>
<protein>
    <recommendedName>
        <fullName evidence="4">Tetratricopeptide repeat protein</fullName>
    </recommendedName>
</protein>
<dbReference type="RefSeq" id="WP_344949385.1">
    <property type="nucleotide sequence ID" value="NZ_BAAAZG010000025.1"/>
</dbReference>
<name>A0ABP7W0W0_9ACTN</name>
<dbReference type="InterPro" id="IPR011990">
    <property type="entry name" value="TPR-like_helical_dom_sf"/>
</dbReference>
<feature type="region of interest" description="Disordered" evidence="1">
    <location>
        <begin position="400"/>
        <end position="419"/>
    </location>
</feature>
<dbReference type="Gene3D" id="1.25.40.10">
    <property type="entry name" value="Tetratricopeptide repeat domain"/>
    <property type="match status" value="1"/>
</dbReference>
<proteinExistence type="predicted"/>
<sequence length="419" mass="45729">MSDEARELLRAGDIPGLLRHLRFNAEDMEQAEVARLMEEAAARSGFDDLRQAAAAVAADPDDPGKLYDYGYACVERGVSYLAIPALRKALVLAPGAQPLLNELVSALEDEVRHAEAVAVLDENAATLRPWPDRYLLAFNALMAGDLTRATAEARRLPDPEDHRWLPARDRLARMLDRAHAVRAVSPLDRRDLRGWHFALTGGVLATISPFGFDDGMTGRYAYTGDAFGGCRRTLDRLRLILDAAGRRPTVVGLLPDRSSHILGLAAAGLFGLPAEPFDPARPDALVVAYDLNELDTGGLWERAPGQVLFEHATCWTDPPQVSADVSGFLHQTVTHPWGERLHVEPDGSVQRLPPDDRPVEELAAEIVHAAPTSYEGEDGAPPDSDEALAHLVASVRDHWLTGPRHRVRSPGPVPSSRFL</sequence>
<evidence type="ECO:0000313" key="2">
    <source>
        <dbReference type="EMBL" id="GAA4078107.1"/>
    </source>
</evidence>
<accession>A0ABP7W0W0</accession>
<dbReference type="Proteomes" id="UP001500683">
    <property type="component" value="Unassembled WGS sequence"/>
</dbReference>
<reference evidence="3" key="1">
    <citation type="journal article" date="2019" name="Int. J. Syst. Evol. Microbiol.">
        <title>The Global Catalogue of Microorganisms (GCM) 10K type strain sequencing project: providing services to taxonomists for standard genome sequencing and annotation.</title>
        <authorList>
            <consortium name="The Broad Institute Genomics Platform"/>
            <consortium name="The Broad Institute Genome Sequencing Center for Infectious Disease"/>
            <person name="Wu L."/>
            <person name="Ma J."/>
        </authorList>
    </citation>
    <scope>NUCLEOTIDE SEQUENCE [LARGE SCALE GENOMIC DNA]</scope>
    <source>
        <strain evidence="3">JCM 16702</strain>
    </source>
</reference>